<dbReference type="EMBL" id="JBHRYJ010000001">
    <property type="protein sequence ID" value="MFC3675720.1"/>
    <property type="molecule type" value="Genomic_DNA"/>
</dbReference>
<dbReference type="Pfam" id="PF01557">
    <property type="entry name" value="FAA_hydrolase"/>
    <property type="match status" value="1"/>
</dbReference>
<name>A0ABV7VE59_9PROT</name>
<dbReference type="InterPro" id="IPR011234">
    <property type="entry name" value="Fumarylacetoacetase-like_C"/>
</dbReference>
<dbReference type="InterPro" id="IPR036663">
    <property type="entry name" value="Fumarylacetoacetase_C_sf"/>
</dbReference>
<evidence type="ECO:0000313" key="4">
    <source>
        <dbReference type="EMBL" id="MFC3675720.1"/>
    </source>
</evidence>
<reference evidence="5" key="1">
    <citation type="journal article" date="2019" name="Int. J. Syst. Evol. Microbiol.">
        <title>The Global Catalogue of Microorganisms (GCM) 10K type strain sequencing project: providing services to taxonomists for standard genome sequencing and annotation.</title>
        <authorList>
            <consortium name="The Broad Institute Genomics Platform"/>
            <consortium name="The Broad Institute Genome Sequencing Center for Infectious Disease"/>
            <person name="Wu L."/>
            <person name="Ma J."/>
        </authorList>
    </citation>
    <scope>NUCLEOTIDE SEQUENCE [LARGE SCALE GENOMIC DNA]</scope>
    <source>
        <strain evidence="5">KCTC 42182</strain>
    </source>
</reference>
<dbReference type="GO" id="GO:0016787">
    <property type="term" value="F:hydrolase activity"/>
    <property type="evidence" value="ECO:0007669"/>
    <property type="project" value="UniProtKB-KW"/>
</dbReference>
<keyword evidence="5" id="KW-1185">Reference proteome</keyword>
<feature type="domain" description="Fumarylacetoacetase-like C-terminal" evidence="3">
    <location>
        <begin position="84"/>
        <end position="288"/>
    </location>
</feature>
<gene>
    <name evidence="4" type="ORF">ACFOOQ_09220</name>
</gene>
<dbReference type="SUPFAM" id="SSF56529">
    <property type="entry name" value="FAH"/>
    <property type="match status" value="1"/>
</dbReference>
<comment type="caution">
    <text evidence="4">The sequence shown here is derived from an EMBL/GenBank/DDBJ whole genome shotgun (WGS) entry which is preliminary data.</text>
</comment>
<evidence type="ECO:0000256" key="1">
    <source>
        <dbReference type="ARBA" id="ARBA00010211"/>
    </source>
</evidence>
<proteinExistence type="inferred from homology"/>
<evidence type="ECO:0000313" key="5">
    <source>
        <dbReference type="Proteomes" id="UP001595711"/>
    </source>
</evidence>
<organism evidence="4 5">
    <name type="scientific">Ferrovibrio xuzhouensis</name>
    <dbReference type="NCBI Taxonomy" id="1576914"/>
    <lineage>
        <taxon>Bacteria</taxon>
        <taxon>Pseudomonadati</taxon>
        <taxon>Pseudomonadota</taxon>
        <taxon>Alphaproteobacteria</taxon>
        <taxon>Rhodospirillales</taxon>
        <taxon>Rhodospirillaceae</taxon>
        <taxon>Ferrovibrio</taxon>
    </lineage>
</organism>
<protein>
    <submittedName>
        <fullName evidence="4">Fumarylacetoacetate hydrolase family protein</fullName>
    </submittedName>
</protein>
<dbReference type="PANTHER" id="PTHR42796:SF4">
    <property type="entry name" value="FUMARYLACETOACETATE HYDROLASE DOMAIN-CONTAINING PROTEIN 2A"/>
    <property type="match status" value="1"/>
</dbReference>
<dbReference type="PANTHER" id="PTHR42796">
    <property type="entry name" value="FUMARYLACETOACETATE HYDROLASE DOMAIN-CONTAINING PROTEIN 2A-RELATED"/>
    <property type="match status" value="1"/>
</dbReference>
<sequence length="291" mass="31194">MKVVSFVRNGKSSYGVVSGPESSLGIVDMGARLGGKYPDLVAVLKAGALAEVAAAAQEALKGGVAPDLKYDGTTLLPVVPNPGKIVCVGVNYDEHRREMGREPPGQPTIFVRWAESQVAHNQPLLKPAESDKLDYEAELAVIIGKTGYKVSEADAYGIIAGYSCYNDGSVRDWQTHTSQFTPGKNFVATGGFGPWMITPDEVGDPQKLDIQSRLNGQVMQTSNTELMTFNIRKIIKYVTTFIPLQPGDVIATGTPGGVGTKRNPPVYMKDGDLIEIEIEKVGLLSNPVKNA</sequence>
<dbReference type="Proteomes" id="UP001595711">
    <property type="component" value="Unassembled WGS sequence"/>
</dbReference>
<dbReference type="Gene3D" id="3.90.850.10">
    <property type="entry name" value="Fumarylacetoacetase-like, C-terminal domain"/>
    <property type="match status" value="1"/>
</dbReference>
<dbReference type="RefSeq" id="WP_379724818.1">
    <property type="nucleotide sequence ID" value="NZ_JBHRYJ010000001.1"/>
</dbReference>
<dbReference type="InterPro" id="IPR051121">
    <property type="entry name" value="FAH"/>
</dbReference>
<accession>A0ABV7VE59</accession>
<keyword evidence="2" id="KW-0479">Metal-binding</keyword>
<evidence type="ECO:0000256" key="2">
    <source>
        <dbReference type="ARBA" id="ARBA00022723"/>
    </source>
</evidence>
<keyword evidence="4" id="KW-0378">Hydrolase</keyword>
<comment type="similarity">
    <text evidence="1">Belongs to the FAH family.</text>
</comment>
<evidence type="ECO:0000259" key="3">
    <source>
        <dbReference type="Pfam" id="PF01557"/>
    </source>
</evidence>